<keyword evidence="3" id="KW-1185">Reference proteome</keyword>
<dbReference type="Proteomes" id="UP000054481">
    <property type="component" value="Unassembled WGS sequence"/>
</dbReference>
<evidence type="ECO:0000256" key="1">
    <source>
        <dbReference type="SAM" id="MobiDB-lite"/>
    </source>
</evidence>
<reference evidence="2 3" key="1">
    <citation type="journal article" date="2014" name="Genome Biol. Evol.">
        <title>Comparative genomics and transcriptomics analyses reveal divergent lifestyle features of nematode endoparasitic fungus Hirsutella minnesotensis.</title>
        <authorList>
            <person name="Lai Y."/>
            <person name="Liu K."/>
            <person name="Zhang X."/>
            <person name="Zhang X."/>
            <person name="Li K."/>
            <person name="Wang N."/>
            <person name="Shu C."/>
            <person name="Wu Y."/>
            <person name="Wang C."/>
            <person name="Bushley K.E."/>
            <person name="Xiang M."/>
            <person name="Liu X."/>
        </authorList>
    </citation>
    <scope>NUCLEOTIDE SEQUENCE [LARGE SCALE GENOMIC DNA]</scope>
    <source>
        <strain evidence="2 3">3608</strain>
    </source>
</reference>
<proteinExistence type="predicted"/>
<accession>A0A0F8A045</accession>
<sequence>MVQTRAQARLAQRTTSMTSTDKKLLLTHELDDEADAANGAVAANAAVEITRQPSRRASVTSFASSASVAQSVSSASSASSAPSVAELAQLVKAAFLADHNRPQPSNQEAIAPAAAGPIKHVSRRMSKAGT</sequence>
<evidence type="ECO:0000313" key="2">
    <source>
        <dbReference type="EMBL" id="KJZ68179.1"/>
    </source>
</evidence>
<feature type="region of interest" description="Disordered" evidence="1">
    <location>
        <begin position="98"/>
        <end position="130"/>
    </location>
</feature>
<gene>
    <name evidence="2" type="ORF">HIM_12430</name>
</gene>
<feature type="compositionally biased region" description="Basic residues" evidence="1">
    <location>
        <begin position="120"/>
        <end position="130"/>
    </location>
</feature>
<evidence type="ECO:0000313" key="3">
    <source>
        <dbReference type="Proteomes" id="UP000054481"/>
    </source>
</evidence>
<protein>
    <submittedName>
        <fullName evidence="2">Uncharacterized protein</fullName>
    </submittedName>
</protein>
<organism evidence="2 3">
    <name type="scientific">Hirsutella minnesotensis 3608</name>
    <dbReference type="NCBI Taxonomy" id="1043627"/>
    <lineage>
        <taxon>Eukaryota</taxon>
        <taxon>Fungi</taxon>
        <taxon>Dikarya</taxon>
        <taxon>Ascomycota</taxon>
        <taxon>Pezizomycotina</taxon>
        <taxon>Sordariomycetes</taxon>
        <taxon>Hypocreomycetidae</taxon>
        <taxon>Hypocreales</taxon>
        <taxon>Ophiocordycipitaceae</taxon>
        <taxon>Hirsutella</taxon>
    </lineage>
</organism>
<name>A0A0F8A045_9HYPO</name>
<dbReference type="EMBL" id="KQ030990">
    <property type="protein sequence ID" value="KJZ68179.1"/>
    <property type="molecule type" value="Genomic_DNA"/>
</dbReference>
<dbReference type="AlphaFoldDB" id="A0A0F8A045"/>